<dbReference type="Proteomes" id="UP001529369">
    <property type="component" value="Unassembled WGS sequence"/>
</dbReference>
<dbReference type="InterPro" id="IPR006139">
    <property type="entry name" value="D-isomer_2_OHA_DH_cat_dom"/>
</dbReference>
<comment type="similarity">
    <text evidence="3">Belongs to the D-isomer specific 2-hydroxyacid dehydrogenase family.</text>
</comment>
<dbReference type="InterPro" id="IPR036291">
    <property type="entry name" value="NAD(P)-bd_dom_sf"/>
</dbReference>
<dbReference type="SUPFAM" id="SSF51735">
    <property type="entry name" value="NAD(P)-binding Rossmann-fold domains"/>
    <property type="match status" value="1"/>
</dbReference>
<keyword evidence="1 3" id="KW-0560">Oxidoreductase</keyword>
<gene>
    <name evidence="6" type="ORF">QWZ14_23015</name>
</gene>
<evidence type="ECO:0000259" key="5">
    <source>
        <dbReference type="Pfam" id="PF02826"/>
    </source>
</evidence>
<name>A0ABT8AC48_9PROT</name>
<keyword evidence="7" id="KW-1185">Reference proteome</keyword>
<dbReference type="PANTHER" id="PTHR43333">
    <property type="entry name" value="2-HACID_DH_C DOMAIN-CONTAINING PROTEIN"/>
    <property type="match status" value="1"/>
</dbReference>
<dbReference type="Pfam" id="PF00389">
    <property type="entry name" value="2-Hacid_dh"/>
    <property type="match status" value="1"/>
</dbReference>
<dbReference type="CDD" id="cd05300">
    <property type="entry name" value="2-Hacid_dh_1"/>
    <property type="match status" value="1"/>
</dbReference>
<evidence type="ECO:0000313" key="6">
    <source>
        <dbReference type="EMBL" id="MDN3567260.1"/>
    </source>
</evidence>
<dbReference type="EMBL" id="JAUFPN010000190">
    <property type="protein sequence ID" value="MDN3567260.1"/>
    <property type="molecule type" value="Genomic_DNA"/>
</dbReference>
<sequence length="328" mass="34419">MKLLLSDVAAVRHGERIRAAVPAVQLVPVPPDGPLPETAGAEVAFVTRDLFVGGTRFNLTARFRRFLDLLAASPDLRWVQTFSAGTDMAPYQAMLARGLTLTNSAGASAGAVATTAVTGLLALARGLPRIAEAQRRRAWEPLYAGAEPRDIDGQSALILGTGPIGQEIARLCGAFGLRTTGIRRDAAATPPPGFAATAPFAALPALLPRTDWLILACPLTETTRGLIDARALALLPPGRHLVNVARGGIVVEDDLLAALRAGHLAGAFLDVFALEPLPAESPFWDLPNVIVSPHSAAASDGLPERVAAQFCGNLGRWARGEPLLNLAR</sequence>
<evidence type="ECO:0000256" key="1">
    <source>
        <dbReference type="ARBA" id="ARBA00023002"/>
    </source>
</evidence>
<proteinExistence type="inferred from homology"/>
<dbReference type="SUPFAM" id="SSF52283">
    <property type="entry name" value="Formate/glycerate dehydrogenase catalytic domain-like"/>
    <property type="match status" value="1"/>
</dbReference>
<comment type="caution">
    <text evidence="6">The sequence shown here is derived from an EMBL/GenBank/DDBJ whole genome shotgun (WGS) entry which is preliminary data.</text>
</comment>
<reference evidence="7" key="1">
    <citation type="journal article" date="2019" name="Int. J. Syst. Evol. Microbiol.">
        <title>The Global Catalogue of Microorganisms (GCM) 10K type strain sequencing project: providing services to taxonomists for standard genome sequencing and annotation.</title>
        <authorList>
            <consortium name="The Broad Institute Genomics Platform"/>
            <consortium name="The Broad Institute Genome Sequencing Center for Infectious Disease"/>
            <person name="Wu L."/>
            <person name="Ma J."/>
        </authorList>
    </citation>
    <scope>NUCLEOTIDE SEQUENCE [LARGE SCALE GENOMIC DNA]</scope>
    <source>
        <strain evidence="7">CECT 7131</strain>
    </source>
</reference>
<dbReference type="Pfam" id="PF02826">
    <property type="entry name" value="2-Hacid_dh_C"/>
    <property type="match status" value="1"/>
</dbReference>
<evidence type="ECO:0000313" key="7">
    <source>
        <dbReference type="Proteomes" id="UP001529369"/>
    </source>
</evidence>
<accession>A0ABT8AC48</accession>
<evidence type="ECO:0000259" key="4">
    <source>
        <dbReference type="Pfam" id="PF00389"/>
    </source>
</evidence>
<keyword evidence="2" id="KW-0520">NAD</keyword>
<feature type="domain" description="D-isomer specific 2-hydroxyacid dehydrogenase catalytic" evidence="4">
    <location>
        <begin position="68"/>
        <end position="326"/>
    </location>
</feature>
<organism evidence="6 7">
    <name type="scientific">Paeniroseomonas aquatica</name>
    <dbReference type="NCBI Taxonomy" id="373043"/>
    <lineage>
        <taxon>Bacteria</taxon>
        <taxon>Pseudomonadati</taxon>
        <taxon>Pseudomonadota</taxon>
        <taxon>Alphaproteobacteria</taxon>
        <taxon>Acetobacterales</taxon>
        <taxon>Acetobacteraceae</taxon>
        <taxon>Paeniroseomonas</taxon>
    </lineage>
</organism>
<protein>
    <submittedName>
        <fullName evidence="6">D-2-hydroxyacid dehydrogenase</fullName>
    </submittedName>
</protein>
<evidence type="ECO:0000256" key="3">
    <source>
        <dbReference type="RuleBase" id="RU003719"/>
    </source>
</evidence>
<dbReference type="Gene3D" id="3.40.50.720">
    <property type="entry name" value="NAD(P)-binding Rossmann-like Domain"/>
    <property type="match status" value="2"/>
</dbReference>
<dbReference type="InterPro" id="IPR006140">
    <property type="entry name" value="D-isomer_DH_NAD-bd"/>
</dbReference>
<evidence type="ECO:0000256" key="2">
    <source>
        <dbReference type="ARBA" id="ARBA00023027"/>
    </source>
</evidence>
<feature type="domain" description="D-isomer specific 2-hydroxyacid dehydrogenase NAD-binding" evidence="5">
    <location>
        <begin position="119"/>
        <end position="296"/>
    </location>
</feature>
<dbReference type="RefSeq" id="WP_290319281.1">
    <property type="nucleotide sequence ID" value="NZ_JAUFPN010000190.1"/>
</dbReference>
<dbReference type="PANTHER" id="PTHR43333:SF1">
    <property type="entry name" value="D-ISOMER SPECIFIC 2-HYDROXYACID DEHYDROGENASE NAD-BINDING DOMAIN-CONTAINING PROTEIN"/>
    <property type="match status" value="1"/>
</dbReference>